<evidence type="ECO:0000313" key="4">
    <source>
        <dbReference type="Proteomes" id="UP001597294"/>
    </source>
</evidence>
<feature type="region of interest" description="Disordered" evidence="1">
    <location>
        <begin position="861"/>
        <end position="893"/>
    </location>
</feature>
<accession>A0ABW5BD00</accession>
<sequence>MTDDQNRNDNEILTEAIDVSGETGRETLVGQAAEAITVSAPSAGDVVNISLVKGQTATLDFDATAATPVVEGNDFILTFDTNGDGSADSRIVFQNLVEESQGADAPVLVIGGVELSAGLLIGQAQALVEGDTLETAAGAGAGPTGGGGSTYSDDLGNAIDLLNAQGVIDPTELQFGLLSSLDEITDPAQGTLLISFLTTVTEIEEGPDGGISGSFGGGFEDWLPNHHLNGGDAGENSDPFLNNGDLEEYAAPMRMVLTFVPSDNETLDTVVLNELPEGVRLFIGGSDESDEYTGGFPVTISPSDFADIYILPPQHSDADIAITGTATISDPDSGESATLGYSTVAIVDAVADMPEGLQIGQDQDLSGNFNTTDSQSSTSSPGPVVNSGNEEETVTIPVTVEFADFADDSEAHELVIDGVPVGWEIRPIPGAQIWQMDGDSVYKVTFDGAGNPVLTLVTDTSDLPASLQHQIALAAGVVADPDALHTLEETIGNEVAGDGYVRYFVDVSENVDAANNGNTLDTSDDGTGSLTTNISFDPNDWTNSRLPDGTPRDGGEGGESDDQGPARITVHAVATETVPEGSGSELADADGTPVDENNQAVTDPVSVVISIDEDIPEFTSPITLIHDETARTLTGDTVTGVDENSNDIPAVPSDVQSVLDERYKVLQEDDNATLGDAVGQAQNTFTYDLKSDGSNDEVPDGSDGPTDTDTGASNAFDDLEAIEFDLSGNVNSLLTSGGSAITLHQDPGNSQVVWGLDASGNVVFAVHIDGTLTNDGNTGNLTFVQYGPIDHDQAGDGGEGSHDENASFNLTIKLTDDEGDSVTATATINIEDDGPVVDVSVKDVSGNDVTLSLNNLDESTGADIGDTNADSDDVAGNTVSDPTGTNPIGRIGTASDSGALSDLFDIDKDAGTDGEQSVVNTFSLTLSGDAVATTLSVTQPSSGPAYADPSIELVLEGGEIIGRFLISAEGTDGSGNTIPAVYGTALRISLDDINSLDDADLTVEQYVAIDHGDDSNDHDSVANLLTTGDGVVGLTLTTTVTDGDGDTATDSATVVLADANNGSIVIEDDGPANNTASVSNTVEEDNLVDGNDEDASGSTVATGSVASLVDFGSDGAAIGGGFSLGSDLSNLPALTSNGLPVTYAVVGDTLTASTTAGAVFTLKIDANGDYTFTLLDQLDHHPVVSADDIEDFLDLDLSSVLVATDGDGDSVTIDDGFTIRVQDDVPVALDDALNVTDESAGNVVTGNLLQAGESAGADQPGTIREITHDGVKYELAADGQSVSGGGSFDPATGILTITTEAGATLTVDMAGDNLGDYSYEGPATHPGEDFALGGGSFDGASYTQTNPATGVTVTVTGAGTQGGNPVDVLVAPAADGLGVSNIPQGTTDTPYTDNGTVQESLTFSFSDAGGAVATDHLSFEFDGSSGTAVNWSAVTADGVVAGTSAPGENSFTITGNGITSVTLTAVSSSQGFAVTQVSTAPDTLDETFDYVLEDADGDQDGATLTVTVADDNPVANIEFNEGAEIRLDETDNDSDDGDVGGLLADVTVLGSVLFSNSSVFGADGPAAAGATEFNLSLGGVQPVNSGLVDAQTDEAIILTQEPGGDIVGSSSTGGEVFRVSTDPATGDVTVTQTRAVEHNDSNDHDENLSPAIMNSGVLQLIATVTDADGDQSDDSLDLGSVVKFEDDGPSISANATTEPVLTVDETVLG</sequence>
<protein>
    <submittedName>
        <fullName evidence="3">DUF5801 repeats-in-toxin domain-containing protein</fullName>
    </submittedName>
</protein>
<feature type="compositionally biased region" description="Polar residues" evidence="1">
    <location>
        <begin position="877"/>
        <end position="886"/>
    </location>
</feature>
<evidence type="ECO:0000259" key="2">
    <source>
        <dbReference type="Pfam" id="PF19116"/>
    </source>
</evidence>
<evidence type="ECO:0000256" key="1">
    <source>
        <dbReference type="SAM" id="MobiDB-lite"/>
    </source>
</evidence>
<feature type="non-terminal residue" evidence="3">
    <location>
        <position position="1709"/>
    </location>
</feature>
<dbReference type="InterPro" id="IPR043824">
    <property type="entry name" value="DUF5801"/>
</dbReference>
<dbReference type="EMBL" id="JBHUII010000001">
    <property type="protein sequence ID" value="MFD2203972.1"/>
    <property type="molecule type" value="Genomic_DNA"/>
</dbReference>
<feature type="domain" description="DUF5801" evidence="2">
    <location>
        <begin position="1525"/>
        <end position="1679"/>
    </location>
</feature>
<feature type="region of interest" description="Disordered" evidence="1">
    <location>
        <begin position="687"/>
        <end position="713"/>
    </location>
</feature>
<name>A0ABW5BD00_9PROT</name>
<dbReference type="RefSeq" id="WP_380247053.1">
    <property type="nucleotide sequence ID" value="NZ_JBHUII010000001.1"/>
</dbReference>
<dbReference type="Proteomes" id="UP001597294">
    <property type="component" value="Unassembled WGS sequence"/>
</dbReference>
<feature type="compositionally biased region" description="Low complexity" evidence="1">
    <location>
        <begin position="515"/>
        <end position="533"/>
    </location>
</feature>
<comment type="caution">
    <text evidence="3">The sequence shown here is derived from an EMBL/GenBank/DDBJ whole genome shotgun (WGS) entry which is preliminary data.</text>
</comment>
<feature type="compositionally biased region" description="Polar residues" evidence="1">
    <location>
        <begin position="534"/>
        <end position="545"/>
    </location>
</feature>
<keyword evidence="4" id="KW-1185">Reference proteome</keyword>
<evidence type="ECO:0000313" key="3">
    <source>
        <dbReference type="EMBL" id="MFD2203972.1"/>
    </source>
</evidence>
<feature type="region of interest" description="Disordered" evidence="1">
    <location>
        <begin position="577"/>
        <end position="600"/>
    </location>
</feature>
<feature type="region of interest" description="Disordered" evidence="1">
    <location>
        <begin position="514"/>
        <end position="565"/>
    </location>
</feature>
<feature type="compositionally biased region" description="Low complexity" evidence="1">
    <location>
        <begin position="701"/>
        <end position="711"/>
    </location>
</feature>
<organism evidence="3 4">
    <name type="scientific">Kiloniella antarctica</name>
    <dbReference type="NCBI Taxonomy" id="1550907"/>
    <lineage>
        <taxon>Bacteria</taxon>
        <taxon>Pseudomonadati</taxon>
        <taxon>Pseudomonadota</taxon>
        <taxon>Alphaproteobacteria</taxon>
        <taxon>Rhodospirillales</taxon>
        <taxon>Kiloniellaceae</taxon>
        <taxon>Kiloniella</taxon>
    </lineage>
</organism>
<proteinExistence type="predicted"/>
<feature type="region of interest" description="Disordered" evidence="1">
    <location>
        <begin position="359"/>
        <end position="391"/>
    </location>
</feature>
<reference evidence="4" key="1">
    <citation type="journal article" date="2019" name="Int. J. Syst. Evol. Microbiol.">
        <title>The Global Catalogue of Microorganisms (GCM) 10K type strain sequencing project: providing services to taxonomists for standard genome sequencing and annotation.</title>
        <authorList>
            <consortium name="The Broad Institute Genomics Platform"/>
            <consortium name="The Broad Institute Genome Sequencing Center for Infectious Disease"/>
            <person name="Wu L."/>
            <person name="Ma J."/>
        </authorList>
    </citation>
    <scope>NUCLEOTIDE SEQUENCE [LARGE SCALE GENOMIC DNA]</scope>
    <source>
        <strain evidence="4">CGMCC 4.7192</strain>
    </source>
</reference>
<feature type="domain" description="DUF5801" evidence="2">
    <location>
        <begin position="669"/>
        <end position="828"/>
    </location>
</feature>
<feature type="compositionally biased region" description="Polar residues" evidence="1">
    <location>
        <begin position="360"/>
        <end position="381"/>
    </location>
</feature>
<feature type="domain" description="DUF5801" evidence="2">
    <location>
        <begin position="895"/>
        <end position="1052"/>
    </location>
</feature>
<gene>
    <name evidence="3" type="ORF">ACFSKO_00005</name>
</gene>
<dbReference type="Pfam" id="PF19116">
    <property type="entry name" value="DUF5801"/>
    <property type="match status" value="3"/>
</dbReference>